<dbReference type="SMART" id="SM00347">
    <property type="entry name" value="HTH_MARR"/>
    <property type="match status" value="1"/>
</dbReference>
<feature type="domain" description="HTH marR-type" evidence="1">
    <location>
        <begin position="23"/>
        <end position="159"/>
    </location>
</feature>
<dbReference type="PRINTS" id="PR00598">
    <property type="entry name" value="HTHMARR"/>
</dbReference>
<dbReference type="SUPFAM" id="SSF46785">
    <property type="entry name" value="Winged helix' DNA-binding domain"/>
    <property type="match status" value="1"/>
</dbReference>
<dbReference type="Proteomes" id="UP000198994">
    <property type="component" value="Unassembled WGS sequence"/>
</dbReference>
<dbReference type="RefSeq" id="WP_089960128.1">
    <property type="nucleotide sequence ID" value="NZ_FNAV01000008.1"/>
</dbReference>
<evidence type="ECO:0000313" key="3">
    <source>
        <dbReference type="Proteomes" id="UP000198994"/>
    </source>
</evidence>
<dbReference type="InterPro" id="IPR036388">
    <property type="entry name" value="WH-like_DNA-bd_sf"/>
</dbReference>
<evidence type="ECO:0000313" key="2">
    <source>
        <dbReference type="EMBL" id="SDE84506.1"/>
    </source>
</evidence>
<proteinExistence type="predicted"/>
<dbReference type="GO" id="GO:0006950">
    <property type="term" value="P:response to stress"/>
    <property type="evidence" value="ECO:0007669"/>
    <property type="project" value="TreeGrafter"/>
</dbReference>
<dbReference type="Pfam" id="PF12802">
    <property type="entry name" value="MarR_2"/>
    <property type="match status" value="1"/>
</dbReference>
<dbReference type="InterPro" id="IPR000835">
    <property type="entry name" value="HTH_MarR-typ"/>
</dbReference>
<evidence type="ECO:0000259" key="1">
    <source>
        <dbReference type="PROSITE" id="PS50995"/>
    </source>
</evidence>
<keyword evidence="3" id="KW-1185">Reference proteome</keyword>
<protein>
    <submittedName>
        <fullName evidence="2">Transcriptional regulator, MarR family</fullName>
    </submittedName>
</protein>
<dbReference type="OrthoDB" id="72352at2"/>
<gene>
    <name evidence="2" type="ORF">SAMN04488105_108207</name>
</gene>
<dbReference type="EMBL" id="FNAV01000008">
    <property type="protein sequence ID" value="SDE84506.1"/>
    <property type="molecule type" value="Genomic_DNA"/>
</dbReference>
<dbReference type="PROSITE" id="PS50995">
    <property type="entry name" value="HTH_MARR_2"/>
    <property type="match status" value="1"/>
</dbReference>
<dbReference type="AlphaFoldDB" id="A0A1G7G8P7"/>
<sequence length="159" mass="18043">MSQHDTAAPADPFAGDAYPEIGYNRVWFNLMRIQRSLGPRIARALREAGLEDPVWYEILLELEAAGPEGMAMADLEAKLYMPQYALSRQARRLEETGWIRRTPRPGPGRGQTLALTEAGKGLETQVWKIYEDAIRTHLQDRLSTDEAYALARTLIRLYP</sequence>
<dbReference type="InterPro" id="IPR036390">
    <property type="entry name" value="WH_DNA-bd_sf"/>
</dbReference>
<organism evidence="2 3">
    <name type="scientific">Salipiger thiooxidans</name>
    <dbReference type="NCBI Taxonomy" id="282683"/>
    <lineage>
        <taxon>Bacteria</taxon>
        <taxon>Pseudomonadati</taxon>
        <taxon>Pseudomonadota</taxon>
        <taxon>Alphaproteobacteria</taxon>
        <taxon>Rhodobacterales</taxon>
        <taxon>Roseobacteraceae</taxon>
        <taxon>Salipiger</taxon>
    </lineage>
</organism>
<dbReference type="GO" id="GO:0003700">
    <property type="term" value="F:DNA-binding transcription factor activity"/>
    <property type="evidence" value="ECO:0007669"/>
    <property type="project" value="InterPro"/>
</dbReference>
<dbReference type="STRING" id="282683.SAMN04488105_108207"/>
<dbReference type="Gene3D" id="1.10.10.10">
    <property type="entry name" value="Winged helix-like DNA-binding domain superfamily/Winged helix DNA-binding domain"/>
    <property type="match status" value="1"/>
</dbReference>
<accession>A0A1G7G8P7</accession>
<dbReference type="PANTHER" id="PTHR33164:SF104">
    <property type="entry name" value="TRANSCRIPTIONAL REGULATORY PROTEIN"/>
    <property type="match status" value="1"/>
</dbReference>
<dbReference type="InterPro" id="IPR039422">
    <property type="entry name" value="MarR/SlyA-like"/>
</dbReference>
<name>A0A1G7G8P7_9RHOB</name>
<reference evidence="3" key="1">
    <citation type="submission" date="2016-10" db="EMBL/GenBank/DDBJ databases">
        <authorList>
            <person name="Varghese N."/>
            <person name="Submissions S."/>
        </authorList>
    </citation>
    <scope>NUCLEOTIDE SEQUENCE [LARGE SCALE GENOMIC DNA]</scope>
    <source>
        <strain evidence="3">DSM 10146</strain>
    </source>
</reference>
<dbReference type="PANTHER" id="PTHR33164">
    <property type="entry name" value="TRANSCRIPTIONAL REGULATOR, MARR FAMILY"/>
    <property type="match status" value="1"/>
</dbReference>